<evidence type="ECO:0000256" key="4">
    <source>
        <dbReference type="SAM" id="MobiDB-lite"/>
    </source>
</evidence>
<evidence type="ECO:0000259" key="5">
    <source>
        <dbReference type="Pfam" id="PF16077"/>
    </source>
</evidence>
<evidence type="ECO:0000256" key="2">
    <source>
        <dbReference type="ARBA" id="ARBA00023157"/>
    </source>
</evidence>
<dbReference type="GO" id="GO:0045087">
    <property type="term" value="P:innate immune response"/>
    <property type="evidence" value="ECO:0007669"/>
    <property type="project" value="TreeGrafter"/>
</dbReference>
<sequence length="367" mass="40995">MKTLLRTMWMNTLSVKLIRMGIFLYLFTSQSYYVSSAQKTTNGSAVDNRSTTAGSPKTFAFETHTSKYSQRFQGSKGKINRSKVDTGTVVFPDEIEEEEEEDALPSRTSGSLLGQKKNKKPNQLESCGKGSTICERFDDYPKDILKDILAKKIGKNYQATIDVGGNSFLIPEDSTSTNPVESPDAVVRTRINDIFSEKTKPKISPKVPGQDVLSFGIDQLDDTSIKNRIGSTEEYLCHSTPQVKFLHGAESKDGNWKLIVNDDDKFVQGVRVEQCSRDNAPCKYADHFPPNLSAKCAQKYIYRRLVAFNKETKELFNDEFKIPSCCVCVVSRLAHGDDSAERRSLSANAPEPLALTAVKDDDYMSKK</sequence>
<feature type="compositionally biased region" description="Acidic residues" evidence="4">
    <location>
        <begin position="93"/>
        <end position="103"/>
    </location>
</feature>
<dbReference type="Pfam" id="PF16077">
    <property type="entry name" value="Spaetzle"/>
    <property type="match status" value="1"/>
</dbReference>
<dbReference type="SUPFAM" id="SSF57501">
    <property type="entry name" value="Cystine-knot cytokines"/>
    <property type="match status" value="1"/>
</dbReference>
<dbReference type="PANTHER" id="PTHR23199">
    <property type="entry name" value="NEUROTROPHIN 1-RELATED"/>
    <property type="match status" value="1"/>
</dbReference>
<organism evidence="6">
    <name type="scientific">Cacopsylla melanoneura</name>
    <dbReference type="NCBI Taxonomy" id="428564"/>
    <lineage>
        <taxon>Eukaryota</taxon>
        <taxon>Metazoa</taxon>
        <taxon>Ecdysozoa</taxon>
        <taxon>Arthropoda</taxon>
        <taxon>Hexapoda</taxon>
        <taxon>Insecta</taxon>
        <taxon>Pterygota</taxon>
        <taxon>Neoptera</taxon>
        <taxon>Paraneoptera</taxon>
        <taxon>Hemiptera</taxon>
        <taxon>Sternorrhyncha</taxon>
        <taxon>Psylloidea</taxon>
        <taxon>Psyllidae</taxon>
        <taxon>Psyllinae</taxon>
        <taxon>Cacopsylla</taxon>
    </lineage>
</organism>
<dbReference type="GO" id="GO:0008083">
    <property type="term" value="F:growth factor activity"/>
    <property type="evidence" value="ECO:0007669"/>
    <property type="project" value="TreeGrafter"/>
</dbReference>
<proteinExistence type="predicted"/>
<evidence type="ECO:0000256" key="1">
    <source>
        <dbReference type="ARBA" id="ARBA00022729"/>
    </source>
</evidence>
<dbReference type="Gene3D" id="2.10.90.10">
    <property type="entry name" value="Cystine-knot cytokines"/>
    <property type="match status" value="1"/>
</dbReference>
<dbReference type="GO" id="GO:0021556">
    <property type="term" value="P:central nervous system formation"/>
    <property type="evidence" value="ECO:0007669"/>
    <property type="project" value="TreeGrafter"/>
</dbReference>
<dbReference type="PANTHER" id="PTHR23199:SF12">
    <property type="entry name" value="NEUROTROPHIN 1-RELATED"/>
    <property type="match status" value="1"/>
</dbReference>
<dbReference type="InterPro" id="IPR029034">
    <property type="entry name" value="Cystine-knot_cytokine"/>
</dbReference>
<reference evidence="6" key="1">
    <citation type="submission" date="2021-05" db="EMBL/GenBank/DDBJ databases">
        <authorList>
            <person name="Alioto T."/>
            <person name="Alioto T."/>
            <person name="Gomez Garrido J."/>
        </authorList>
    </citation>
    <scope>NUCLEOTIDE SEQUENCE</scope>
</reference>
<keyword evidence="1" id="KW-0732">Signal</keyword>
<dbReference type="InterPro" id="IPR052444">
    <property type="entry name" value="Spz/Toll_ligand-like"/>
</dbReference>
<dbReference type="GO" id="GO:0005615">
    <property type="term" value="C:extracellular space"/>
    <property type="evidence" value="ECO:0007669"/>
    <property type="project" value="UniProtKB-ARBA"/>
</dbReference>
<evidence type="ECO:0000313" key="6">
    <source>
        <dbReference type="EMBL" id="CAG6750140.1"/>
    </source>
</evidence>
<accession>A0A8D8ZM20</accession>
<feature type="domain" description="Spaetzle" evidence="5">
    <location>
        <begin position="235"/>
        <end position="330"/>
    </location>
</feature>
<evidence type="ECO:0000256" key="3">
    <source>
        <dbReference type="ARBA" id="ARBA00023180"/>
    </source>
</evidence>
<keyword evidence="3" id="KW-0325">Glycoprotein</keyword>
<dbReference type="AlphaFoldDB" id="A0A8D8ZM20"/>
<feature type="region of interest" description="Disordered" evidence="4">
    <location>
        <begin position="93"/>
        <end position="128"/>
    </location>
</feature>
<keyword evidence="2" id="KW-1015">Disulfide bond</keyword>
<dbReference type="GO" id="GO:0005121">
    <property type="term" value="F:Toll binding"/>
    <property type="evidence" value="ECO:0007669"/>
    <property type="project" value="TreeGrafter"/>
</dbReference>
<name>A0A8D8ZM20_9HEMI</name>
<dbReference type="InterPro" id="IPR032104">
    <property type="entry name" value="Spaetzle"/>
</dbReference>
<dbReference type="EMBL" id="HBUF01525715">
    <property type="protein sequence ID" value="CAG6750140.1"/>
    <property type="molecule type" value="Transcribed_RNA"/>
</dbReference>
<protein>
    <submittedName>
        <fullName evidence="6">Protein spaetzle</fullName>
    </submittedName>
</protein>
<dbReference type="FunFam" id="2.10.90.10:FF:000056">
    <property type="entry name" value="Protein spaetzle"/>
    <property type="match status" value="1"/>
</dbReference>